<gene>
    <name evidence="11" type="ORF">BC793_10693</name>
</gene>
<dbReference type="AlphaFoldDB" id="A0A316FK36"/>
<evidence type="ECO:0000256" key="2">
    <source>
        <dbReference type="ARBA" id="ARBA00012438"/>
    </source>
</evidence>
<accession>A0A316FK36</accession>
<organism evidence="11 12">
    <name type="scientific">Actinoplanes xinjiangensis</name>
    <dbReference type="NCBI Taxonomy" id="512350"/>
    <lineage>
        <taxon>Bacteria</taxon>
        <taxon>Bacillati</taxon>
        <taxon>Actinomycetota</taxon>
        <taxon>Actinomycetes</taxon>
        <taxon>Micromonosporales</taxon>
        <taxon>Micromonosporaceae</taxon>
        <taxon>Actinoplanes</taxon>
    </lineage>
</organism>
<dbReference type="SMART" id="SM00387">
    <property type="entry name" value="HATPase_c"/>
    <property type="match status" value="1"/>
</dbReference>
<dbReference type="EC" id="2.7.13.3" evidence="2"/>
<dbReference type="GO" id="GO:0005524">
    <property type="term" value="F:ATP binding"/>
    <property type="evidence" value="ECO:0007669"/>
    <property type="project" value="UniProtKB-KW"/>
</dbReference>
<proteinExistence type="predicted"/>
<dbReference type="InterPro" id="IPR036890">
    <property type="entry name" value="HATPase_C_sf"/>
</dbReference>
<dbReference type="SUPFAM" id="SSF55874">
    <property type="entry name" value="ATPase domain of HSP90 chaperone/DNA topoisomerase II/histidine kinase"/>
    <property type="match status" value="1"/>
</dbReference>
<dbReference type="PANTHER" id="PTHR24421">
    <property type="entry name" value="NITRATE/NITRITE SENSOR PROTEIN NARX-RELATED"/>
    <property type="match status" value="1"/>
</dbReference>
<feature type="transmembrane region" description="Helical" evidence="9">
    <location>
        <begin position="62"/>
        <end position="79"/>
    </location>
</feature>
<dbReference type="InterPro" id="IPR003594">
    <property type="entry name" value="HATPase_dom"/>
</dbReference>
<sequence length="337" mass="35088">MIGVLAEGLLRPGVPARAAMLTMTLVLVPALLWRRDRPLLMVAIVFAVTGLVPLFTGHQPELVSGAYVLLLVYALVRWGSGREIAAGAALILVKTAVISAGADLVAGLLVMFAVFALAVAARYRSRLRARELDRVKLLERERLARDLHDTVAHHVSAMAIRAQAGIAVSRTSPEGAVDALRVIEAEAVRALGEMRTMVRALRDGDPAELAPSPVIADLSGLAGPSPEGPDVDVEIDGDVGDLPPAVGTAIYRLAQESVTNARRHARHATRISVRVSADAGTVRLCVTDDGAGGTARGAGFGLAGMRERAALLGGVCEAGPGTGRGWTVTAALPRGLA</sequence>
<evidence type="ECO:0000259" key="10">
    <source>
        <dbReference type="SMART" id="SM00387"/>
    </source>
</evidence>
<keyword evidence="9" id="KW-0472">Membrane</keyword>
<dbReference type="InterPro" id="IPR011712">
    <property type="entry name" value="Sig_transdc_His_kin_sub3_dim/P"/>
</dbReference>
<evidence type="ECO:0000256" key="8">
    <source>
        <dbReference type="ARBA" id="ARBA00023012"/>
    </source>
</evidence>
<evidence type="ECO:0000256" key="6">
    <source>
        <dbReference type="ARBA" id="ARBA00022777"/>
    </source>
</evidence>
<evidence type="ECO:0000256" key="9">
    <source>
        <dbReference type="SAM" id="Phobius"/>
    </source>
</evidence>
<name>A0A316FK36_9ACTN</name>
<evidence type="ECO:0000256" key="5">
    <source>
        <dbReference type="ARBA" id="ARBA00022741"/>
    </source>
</evidence>
<dbReference type="Gene3D" id="1.20.5.1930">
    <property type="match status" value="1"/>
</dbReference>
<dbReference type="InterPro" id="IPR050482">
    <property type="entry name" value="Sensor_HK_TwoCompSys"/>
</dbReference>
<dbReference type="Proteomes" id="UP000245697">
    <property type="component" value="Unassembled WGS sequence"/>
</dbReference>
<feature type="transmembrane region" description="Helical" evidence="9">
    <location>
        <begin position="91"/>
        <end position="120"/>
    </location>
</feature>
<reference evidence="11 12" key="1">
    <citation type="submission" date="2018-05" db="EMBL/GenBank/DDBJ databases">
        <title>Genomic Encyclopedia of Archaeal and Bacterial Type Strains, Phase II (KMG-II): from individual species to whole genera.</title>
        <authorList>
            <person name="Goeker M."/>
        </authorList>
    </citation>
    <scope>NUCLEOTIDE SEQUENCE [LARGE SCALE GENOMIC DNA]</scope>
    <source>
        <strain evidence="11 12">DSM 45184</strain>
    </source>
</reference>
<keyword evidence="9" id="KW-0812">Transmembrane</keyword>
<keyword evidence="5" id="KW-0547">Nucleotide-binding</keyword>
<dbReference type="Pfam" id="PF02518">
    <property type="entry name" value="HATPase_c"/>
    <property type="match status" value="1"/>
</dbReference>
<comment type="catalytic activity">
    <reaction evidence="1">
        <text>ATP + protein L-histidine = ADP + protein N-phospho-L-histidine.</text>
        <dbReference type="EC" id="2.7.13.3"/>
    </reaction>
</comment>
<dbReference type="PANTHER" id="PTHR24421:SF10">
    <property type="entry name" value="NITRATE_NITRITE SENSOR PROTEIN NARQ"/>
    <property type="match status" value="1"/>
</dbReference>
<evidence type="ECO:0000256" key="4">
    <source>
        <dbReference type="ARBA" id="ARBA00022679"/>
    </source>
</evidence>
<keyword evidence="12" id="KW-1185">Reference proteome</keyword>
<keyword evidence="4" id="KW-0808">Transferase</keyword>
<protein>
    <recommendedName>
        <fullName evidence="2">histidine kinase</fullName>
        <ecNumber evidence="2">2.7.13.3</ecNumber>
    </recommendedName>
</protein>
<dbReference type="GO" id="GO:0016020">
    <property type="term" value="C:membrane"/>
    <property type="evidence" value="ECO:0007669"/>
    <property type="project" value="InterPro"/>
</dbReference>
<feature type="transmembrane region" description="Helical" evidence="9">
    <location>
        <begin position="14"/>
        <end position="32"/>
    </location>
</feature>
<keyword evidence="8" id="KW-0902">Two-component regulatory system</keyword>
<dbReference type="Pfam" id="PF07730">
    <property type="entry name" value="HisKA_3"/>
    <property type="match status" value="1"/>
</dbReference>
<keyword evidence="7" id="KW-0067">ATP-binding</keyword>
<keyword evidence="6 11" id="KW-0418">Kinase</keyword>
<dbReference type="EMBL" id="QGGR01000006">
    <property type="protein sequence ID" value="PWK48066.1"/>
    <property type="molecule type" value="Genomic_DNA"/>
</dbReference>
<keyword evidence="9" id="KW-1133">Transmembrane helix</keyword>
<evidence type="ECO:0000313" key="12">
    <source>
        <dbReference type="Proteomes" id="UP000245697"/>
    </source>
</evidence>
<evidence type="ECO:0000256" key="7">
    <source>
        <dbReference type="ARBA" id="ARBA00022840"/>
    </source>
</evidence>
<dbReference type="CDD" id="cd16917">
    <property type="entry name" value="HATPase_UhpB-NarQ-NarX-like"/>
    <property type="match status" value="1"/>
</dbReference>
<dbReference type="Gene3D" id="3.30.565.10">
    <property type="entry name" value="Histidine kinase-like ATPase, C-terminal domain"/>
    <property type="match status" value="1"/>
</dbReference>
<keyword evidence="3" id="KW-0597">Phosphoprotein</keyword>
<dbReference type="GO" id="GO:0000155">
    <property type="term" value="F:phosphorelay sensor kinase activity"/>
    <property type="evidence" value="ECO:0007669"/>
    <property type="project" value="InterPro"/>
</dbReference>
<evidence type="ECO:0000256" key="1">
    <source>
        <dbReference type="ARBA" id="ARBA00000085"/>
    </source>
</evidence>
<evidence type="ECO:0000256" key="3">
    <source>
        <dbReference type="ARBA" id="ARBA00022553"/>
    </source>
</evidence>
<feature type="transmembrane region" description="Helical" evidence="9">
    <location>
        <begin position="39"/>
        <end position="56"/>
    </location>
</feature>
<feature type="domain" description="Histidine kinase/HSP90-like ATPase" evidence="10">
    <location>
        <begin position="245"/>
        <end position="336"/>
    </location>
</feature>
<comment type="caution">
    <text evidence="11">The sequence shown here is derived from an EMBL/GenBank/DDBJ whole genome shotgun (WGS) entry which is preliminary data.</text>
</comment>
<dbReference type="GO" id="GO:0046983">
    <property type="term" value="F:protein dimerization activity"/>
    <property type="evidence" value="ECO:0007669"/>
    <property type="project" value="InterPro"/>
</dbReference>
<evidence type="ECO:0000313" key="11">
    <source>
        <dbReference type="EMBL" id="PWK48066.1"/>
    </source>
</evidence>